<gene>
    <name evidence="2" type="ORF">CBB_116</name>
</gene>
<dbReference type="EMBL" id="KU574722">
    <property type="protein sequence ID" value="AMM43681.1"/>
    <property type="molecule type" value="Genomic_DNA"/>
</dbReference>
<name>A0A1L2CUJ1_9CAUD</name>
<evidence type="ECO:0000313" key="3">
    <source>
        <dbReference type="Proteomes" id="UP000223891"/>
    </source>
</evidence>
<keyword evidence="3" id="KW-1185">Reference proteome</keyword>
<keyword evidence="1" id="KW-0472">Membrane</keyword>
<feature type="transmembrane region" description="Helical" evidence="1">
    <location>
        <begin position="47"/>
        <end position="72"/>
    </location>
</feature>
<sequence length="73" mass="8387">MLEVMKDVALSIAVIGFGLAVLLPGVINVFQIAGVNSYYERNIFINIGWLLIVSITTILYAFYYVISFYFIWW</sequence>
<accession>A0A1L2CUJ1</accession>
<evidence type="ECO:0000256" key="1">
    <source>
        <dbReference type="SAM" id="Phobius"/>
    </source>
</evidence>
<feature type="transmembrane region" description="Helical" evidence="1">
    <location>
        <begin position="12"/>
        <end position="35"/>
    </location>
</feature>
<organism evidence="2 3">
    <name type="scientific">Pectobacterium phage vB_PcaM_CBB</name>
    <dbReference type="NCBI Taxonomy" id="2772511"/>
    <lineage>
        <taxon>Viruses</taxon>
        <taxon>Duplodnaviria</taxon>
        <taxon>Heunggongvirae</taxon>
        <taxon>Uroviricota</taxon>
        <taxon>Caudoviricetes</taxon>
        <taxon>Mimasvirus</taxon>
        <taxon>Mimasvirus CBB</taxon>
    </lineage>
</organism>
<keyword evidence="1" id="KW-1133">Transmembrane helix</keyword>
<protein>
    <submittedName>
        <fullName evidence="2">Putative membrane protein</fullName>
    </submittedName>
</protein>
<reference evidence="3" key="1">
    <citation type="submission" date="2016-01" db="EMBL/GenBank/DDBJ databases">
        <title>Isolation and Characterization of Enterobacteria phage CBB.</title>
        <authorList>
            <person name="Buttimer C.T.H."/>
            <person name="Hendrix H."/>
            <person name="Alexandre H."/>
            <person name="O'Mahony J."/>
            <person name="Lavigne R."/>
            <person name="Coffey A."/>
        </authorList>
    </citation>
    <scope>NUCLEOTIDE SEQUENCE [LARGE SCALE GENOMIC DNA]</scope>
</reference>
<dbReference type="Proteomes" id="UP000223891">
    <property type="component" value="Segment"/>
</dbReference>
<keyword evidence="1" id="KW-0812">Transmembrane</keyword>
<evidence type="ECO:0000313" key="2">
    <source>
        <dbReference type="EMBL" id="AMM43681.1"/>
    </source>
</evidence>
<proteinExistence type="predicted"/>